<dbReference type="SUPFAM" id="SSF52540">
    <property type="entry name" value="P-loop containing nucleoside triphosphate hydrolases"/>
    <property type="match status" value="1"/>
</dbReference>
<dbReference type="InterPro" id="IPR050678">
    <property type="entry name" value="DNA_Partitioning_ATPase"/>
</dbReference>
<dbReference type="EMBL" id="LJOY01000074">
    <property type="protein sequence ID" value="OBQ20670.1"/>
    <property type="molecule type" value="Genomic_DNA"/>
</dbReference>
<comment type="caution">
    <text evidence="3">The sequence shown here is derived from an EMBL/GenBank/DDBJ whole genome shotgun (WGS) entry which is preliminary data.</text>
</comment>
<dbReference type="GO" id="GO:0005524">
    <property type="term" value="F:ATP binding"/>
    <property type="evidence" value="ECO:0007669"/>
    <property type="project" value="UniProtKB-KW"/>
</dbReference>
<dbReference type="PANTHER" id="PTHR13696:SF52">
    <property type="entry name" value="PARA FAMILY PROTEIN CT_582"/>
    <property type="match status" value="1"/>
</dbReference>
<proteinExistence type="predicted"/>
<evidence type="ECO:0000256" key="1">
    <source>
        <dbReference type="ARBA" id="ARBA00022741"/>
    </source>
</evidence>
<dbReference type="STRING" id="1803587.GCA_001593825_01090"/>
<dbReference type="PANTHER" id="PTHR13696">
    <property type="entry name" value="P-LOOP CONTAINING NUCLEOSIDE TRIPHOSPHATE HYDROLASE"/>
    <property type="match status" value="1"/>
</dbReference>
<protein>
    <recommendedName>
        <fullName evidence="5">AAA domain-containing protein</fullName>
    </recommendedName>
</protein>
<dbReference type="InterPro" id="IPR033756">
    <property type="entry name" value="YlxH/NBP35"/>
</dbReference>
<dbReference type="Proteomes" id="UP000092382">
    <property type="component" value="Unassembled WGS sequence"/>
</dbReference>
<reference evidence="3 4" key="1">
    <citation type="submission" date="2015-09" db="EMBL/GenBank/DDBJ databases">
        <title>Whole genome shotgun sequence assembly of Aphanizomenon flos-aquae UKL13.</title>
        <authorList>
            <person name="Driscoll C."/>
        </authorList>
    </citation>
    <scope>NUCLEOTIDE SEQUENCE [LARGE SCALE GENOMIC DNA]</scope>
    <source>
        <strain evidence="3">MDT13</strain>
    </source>
</reference>
<keyword evidence="2" id="KW-0067">ATP-binding</keyword>
<gene>
    <name evidence="3" type="ORF">AN481_16990</name>
</gene>
<dbReference type="Gene3D" id="3.40.50.300">
    <property type="entry name" value="P-loop containing nucleotide triphosphate hydrolases"/>
    <property type="match status" value="1"/>
</dbReference>
<name>A0A1B7VLL2_APHFL</name>
<evidence type="ECO:0000313" key="3">
    <source>
        <dbReference type="EMBL" id="OBQ20670.1"/>
    </source>
</evidence>
<sequence length="273" mass="30923">MTKIISLYSFRDGSGKSTIAANLAAVIAKKKGNVGIIDTNLYAPGLHHFFAIQNMNYYLNDYLMNPAISINQAVHTFNFKIDQKDFKIDIVPSSRKIGDIANIFRTELNYNRLCTGFKDLIDQKKIDYLIIDCPAGIRETTLLSMSISDAIIIVLRLDKQDIQETTMALEIAQKLEIPKKMLIMNKVINNNIDEDDLTAKVQNFFQKQATVIGLLPQSERIMEFSIPKKFQGVSSLPPSDESDISGLFYANYPEDPWSKEIEKIANKVISRIY</sequence>
<dbReference type="PATRIC" id="fig|1710894.3.peg.2167"/>
<dbReference type="Pfam" id="PF10609">
    <property type="entry name" value="ParA"/>
    <property type="match status" value="1"/>
</dbReference>
<evidence type="ECO:0000256" key="2">
    <source>
        <dbReference type="ARBA" id="ARBA00022840"/>
    </source>
</evidence>
<dbReference type="AlphaFoldDB" id="A0A1B7VLL2"/>
<keyword evidence="1" id="KW-0547">Nucleotide-binding</keyword>
<evidence type="ECO:0000313" key="4">
    <source>
        <dbReference type="Proteomes" id="UP000092382"/>
    </source>
</evidence>
<accession>A0A1B7VLL2</accession>
<evidence type="ECO:0008006" key="5">
    <source>
        <dbReference type="Google" id="ProtNLM"/>
    </source>
</evidence>
<dbReference type="InterPro" id="IPR027417">
    <property type="entry name" value="P-loop_NTPase"/>
</dbReference>
<organism evidence="3 4">
    <name type="scientific">Aphanizomenon flos-aquae LD13</name>
    <dbReference type="NCBI Taxonomy" id="1710894"/>
    <lineage>
        <taxon>Bacteria</taxon>
        <taxon>Bacillati</taxon>
        <taxon>Cyanobacteriota</taxon>
        <taxon>Cyanophyceae</taxon>
        <taxon>Nostocales</taxon>
        <taxon>Aphanizomenonaceae</taxon>
        <taxon>Aphanizomenon</taxon>
    </lineage>
</organism>